<feature type="domain" description="Peptidase S55" evidence="2">
    <location>
        <begin position="1"/>
        <end position="137"/>
    </location>
</feature>
<evidence type="ECO:0000313" key="4">
    <source>
        <dbReference type="Proteomes" id="UP000198943"/>
    </source>
</evidence>
<organism evidence="3 4">
    <name type="scientific">Succiniclasticum ruminis</name>
    <dbReference type="NCBI Taxonomy" id="40841"/>
    <lineage>
        <taxon>Bacteria</taxon>
        <taxon>Bacillati</taxon>
        <taxon>Bacillota</taxon>
        <taxon>Negativicutes</taxon>
        <taxon>Acidaminococcales</taxon>
        <taxon>Acidaminococcaceae</taxon>
        <taxon>Succiniclasticum</taxon>
    </lineage>
</organism>
<evidence type="ECO:0000313" key="3">
    <source>
        <dbReference type="EMBL" id="SDB98496.1"/>
    </source>
</evidence>
<evidence type="ECO:0000259" key="2">
    <source>
        <dbReference type="PROSITE" id="PS51494"/>
    </source>
</evidence>
<dbReference type="RefSeq" id="WP_093729056.1">
    <property type="nucleotide sequence ID" value="NZ_FMYW01000001.1"/>
</dbReference>
<evidence type="ECO:0000256" key="1">
    <source>
        <dbReference type="SAM" id="SignalP"/>
    </source>
</evidence>
<keyword evidence="4" id="KW-1185">Reference proteome</keyword>
<dbReference type="Proteomes" id="UP000198943">
    <property type="component" value="Unassembled WGS sequence"/>
</dbReference>
<reference evidence="4" key="1">
    <citation type="submission" date="2016-10" db="EMBL/GenBank/DDBJ databases">
        <authorList>
            <person name="Varghese N."/>
            <person name="Submissions S."/>
        </authorList>
    </citation>
    <scope>NUCLEOTIDE SEQUENCE [LARGE SCALE GENOMIC DNA]</scope>
    <source>
        <strain evidence="4">DSM 11005</strain>
    </source>
</reference>
<gene>
    <name evidence="3" type="ORF">SAMN04487864_101292</name>
</gene>
<protein>
    <submittedName>
        <fullName evidence="3">SpoIVB peptidase S55</fullName>
    </submittedName>
</protein>
<dbReference type="EMBL" id="FMYW01000001">
    <property type="protein sequence ID" value="SDB98496.1"/>
    <property type="molecule type" value="Genomic_DNA"/>
</dbReference>
<proteinExistence type="predicted"/>
<dbReference type="OrthoDB" id="9765242at2"/>
<dbReference type="AlphaFoldDB" id="A0A1G6HYD1"/>
<dbReference type="PROSITE" id="PS51494">
    <property type="entry name" value="SPOIVB"/>
    <property type="match status" value="1"/>
</dbReference>
<name>A0A1G6HYD1_9FIRM</name>
<accession>A0A1G6HYD1</accession>
<dbReference type="InterPro" id="IPR008763">
    <property type="entry name" value="Peptidase_S55"/>
</dbReference>
<keyword evidence="1" id="KW-0732">Signal</keyword>
<feature type="signal peptide" evidence="1">
    <location>
        <begin position="1"/>
        <end position="20"/>
    </location>
</feature>
<feature type="chain" id="PRO_5011614421" evidence="1">
    <location>
        <begin position="21"/>
        <end position="560"/>
    </location>
</feature>
<dbReference type="Pfam" id="PF05580">
    <property type="entry name" value="Peptidase_S55"/>
    <property type="match status" value="1"/>
</dbReference>
<sequence length="560" mass="60156">MKRLFLLLCLLLSVEVQVLARTPLMPVDNLKAGMRGYAKTVISGDTIETFPVEVLGVTGSESMGYQILIRAGGGVMERSGGIAQGMSGSPVYIDGKLAGAIAYGTAFSDPHYCLLTPIQDMLDLLDKPEPHRSDAKASLLPKGTPLLAGGFAPAGIAVLQETLEPMGVTVTDAGASGGVSSDKELEPGSSVGAALIQGDLTLGALGTVTWTDERGRILAFGHPFMKRGNADFFLTRTWVLASIPNLQTAYKIGTIGAAAGSFNQDRNAGIAGQIGRLPAYIPLYVSVSDSTRSRNGSARVKIVNDEYLAPTLAASVLTSQAAKIADHGTGGSARILFDITAQDSKGELLHISRENMYFDKAAILKQLPTELQETVQVLLQNKLERVRITNIDVNVDASTESLVAEIKQAEVEEKEPKAGDTIHLKVTLKPYRGQEFVRKVPYKLPGDASGTIRLNVRGGASLAWIQELLRKQKEGGESKAKKEDRKKDIKLSDYVREVNKADRNNDIIIEYAPDTKRKAVREGEEEEASLASLLSGGRNKQSVAIDYIVDGEQKVTVKLP</sequence>